<dbReference type="EMBL" id="CP001826">
    <property type="protein sequence ID" value="ACZ43602.1"/>
    <property type="molecule type" value="Genomic_DNA"/>
</dbReference>
<dbReference type="KEGG" id="ttr:Tter_2714"/>
<dbReference type="InterPro" id="IPR011701">
    <property type="entry name" value="MFS"/>
</dbReference>
<dbReference type="GO" id="GO:0022857">
    <property type="term" value="F:transmembrane transporter activity"/>
    <property type="evidence" value="ECO:0007669"/>
    <property type="project" value="InterPro"/>
</dbReference>
<evidence type="ECO:0000256" key="1">
    <source>
        <dbReference type="ARBA" id="ARBA00004651"/>
    </source>
</evidence>
<evidence type="ECO:0000256" key="3">
    <source>
        <dbReference type="ARBA" id="ARBA00022989"/>
    </source>
</evidence>
<dbReference type="PROSITE" id="PS50850">
    <property type="entry name" value="MFS"/>
    <property type="match status" value="1"/>
</dbReference>
<sequence>MSAYRLYLIYSGALALLITGIYSLSNVYRLEVAHLNPLQLVLVGTALEGTYFALNLPTGVIADTYSRKLSVILGPCLFGVGAVLEGLLPVFGWIIVCQVVQGAAYTFIEGALESWVTDEVGEEMSGHAFLHAGQVEAAASFVGILLGVGLSSLELRLPFLLGGALLLSLGVALVWLMRESSPPYSTRRAQVGLQGYLGAGLRDMSDTLHGGMRVVRTRALAGTILLVAAMMGGFSEGFDRLWQPHFIQDIGLPSVGGLDRLVWLGLAMAVNPLLASLVLRSVRSSLSDTSPRTIIGLLMGTDVVVMLGALAFALAPNFTVGLLAYWVMTVARRVHQPLYLAWINQGIEGRVRATVISVSGQVDSLGQFVLGPLVGGLATLLSLRVGLALSSCFLAPLVALYARSLGKVRVDVASTVE</sequence>
<evidence type="ECO:0000256" key="4">
    <source>
        <dbReference type="ARBA" id="ARBA00023136"/>
    </source>
</evidence>
<feature type="transmembrane region" description="Helical" evidence="5">
    <location>
        <begin position="303"/>
        <end position="328"/>
    </location>
</feature>
<evidence type="ECO:0000259" key="6">
    <source>
        <dbReference type="PROSITE" id="PS50850"/>
    </source>
</evidence>
<dbReference type="AlphaFoldDB" id="D1CIN1"/>
<dbReference type="Pfam" id="PF07690">
    <property type="entry name" value="MFS_1"/>
    <property type="match status" value="1"/>
</dbReference>
<dbReference type="InterPro" id="IPR053160">
    <property type="entry name" value="MFS_DHA3_Transporter"/>
</dbReference>
<dbReference type="SUPFAM" id="SSF103473">
    <property type="entry name" value="MFS general substrate transporter"/>
    <property type="match status" value="1"/>
</dbReference>
<feature type="transmembrane region" description="Helical" evidence="5">
    <location>
        <begin position="37"/>
        <end position="56"/>
    </location>
</feature>
<dbReference type="STRING" id="525904.Tter_2714"/>
<dbReference type="OrthoDB" id="9816124at2"/>
<protein>
    <submittedName>
        <fullName evidence="7">Major facilitator superfamily MFS_1</fullName>
    </submittedName>
</protein>
<feature type="transmembrane region" description="Helical" evidence="5">
    <location>
        <begin position="219"/>
        <end position="235"/>
    </location>
</feature>
<feature type="domain" description="Major facilitator superfamily (MFS) profile" evidence="6">
    <location>
        <begin position="1"/>
        <end position="407"/>
    </location>
</feature>
<feature type="transmembrane region" description="Helical" evidence="5">
    <location>
        <begin position="381"/>
        <end position="402"/>
    </location>
</feature>
<keyword evidence="4 5" id="KW-0472">Membrane</keyword>
<dbReference type="PANTHER" id="PTHR23530">
    <property type="entry name" value="TRANSPORT PROTEIN-RELATED"/>
    <property type="match status" value="1"/>
</dbReference>
<dbReference type="eggNOG" id="COG0477">
    <property type="taxonomic scope" value="Bacteria"/>
</dbReference>
<keyword evidence="8" id="KW-1185">Reference proteome</keyword>
<organism evidence="7 8">
    <name type="scientific">Thermobaculum terrenum (strain ATCC BAA-798 / CCMEE 7001 / YNP1)</name>
    <dbReference type="NCBI Taxonomy" id="525904"/>
    <lineage>
        <taxon>Bacteria</taxon>
        <taxon>Bacillati</taxon>
        <taxon>Chloroflexota</taxon>
        <taxon>Chloroflexia</taxon>
        <taxon>Candidatus Thermobaculales</taxon>
        <taxon>Candidatus Thermobaculaceae</taxon>
        <taxon>Thermobaculum</taxon>
    </lineage>
</organism>
<dbReference type="GO" id="GO:0005886">
    <property type="term" value="C:plasma membrane"/>
    <property type="evidence" value="ECO:0007669"/>
    <property type="project" value="UniProtKB-SubCell"/>
</dbReference>
<dbReference type="RefSeq" id="WP_012876633.1">
    <property type="nucleotide sequence ID" value="NC_013526.1"/>
</dbReference>
<dbReference type="PANTHER" id="PTHR23530:SF1">
    <property type="entry name" value="PERMEASE, MAJOR FACILITATOR SUPERFAMILY-RELATED"/>
    <property type="match status" value="1"/>
</dbReference>
<gene>
    <name evidence="7" type="ordered locus">Tter_2714</name>
</gene>
<feature type="transmembrane region" description="Helical" evidence="5">
    <location>
        <begin position="68"/>
        <end position="84"/>
    </location>
</feature>
<comment type="subcellular location">
    <subcellularLocation>
        <location evidence="1">Cell membrane</location>
        <topology evidence="1">Multi-pass membrane protein</topology>
    </subcellularLocation>
</comment>
<dbReference type="InterPro" id="IPR036259">
    <property type="entry name" value="MFS_trans_sf"/>
</dbReference>
<evidence type="ECO:0000313" key="7">
    <source>
        <dbReference type="EMBL" id="ACZ43602.1"/>
    </source>
</evidence>
<dbReference type="HOGENOM" id="CLU_046685_6_0_0"/>
<keyword evidence="3 5" id="KW-1133">Transmembrane helix</keyword>
<feature type="transmembrane region" description="Helical" evidence="5">
    <location>
        <begin position="157"/>
        <end position="177"/>
    </location>
</feature>
<reference evidence="8" key="1">
    <citation type="journal article" date="2010" name="Stand. Genomic Sci.">
        <title>Complete genome sequence of 'Thermobaculum terrenum' type strain (YNP1).</title>
        <authorList>
            <person name="Kiss H."/>
            <person name="Cleland D."/>
            <person name="Lapidus A."/>
            <person name="Lucas S."/>
            <person name="Glavina Del Rio T."/>
            <person name="Nolan M."/>
            <person name="Tice H."/>
            <person name="Han C."/>
            <person name="Goodwin L."/>
            <person name="Pitluck S."/>
            <person name="Liolios K."/>
            <person name="Ivanova N."/>
            <person name="Mavromatis K."/>
            <person name="Ovchinnikova G."/>
            <person name="Pati A."/>
            <person name="Chen A."/>
            <person name="Palaniappan K."/>
            <person name="Land M."/>
            <person name="Hauser L."/>
            <person name="Chang Y."/>
            <person name="Jeffries C."/>
            <person name="Lu M."/>
            <person name="Brettin T."/>
            <person name="Detter J."/>
            <person name="Goker M."/>
            <person name="Tindall B."/>
            <person name="Beck B."/>
            <person name="McDermott T."/>
            <person name="Woyke T."/>
            <person name="Bristow J."/>
            <person name="Eisen J."/>
            <person name="Markowitz V."/>
            <person name="Hugenholtz P."/>
            <person name="Kyrpides N."/>
            <person name="Klenk H."/>
            <person name="Cheng J."/>
        </authorList>
    </citation>
    <scope>NUCLEOTIDE SEQUENCE [LARGE SCALE GENOMIC DNA]</scope>
    <source>
        <strain evidence="8">ATCC BAA-798 / YNP1</strain>
    </source>
</reference>
<evidence type="ECO:0000256" key="5">
    <source>
        <dbReference type="SAM" id="Phobius"/>
    </source>
</evidence>
<dbReference type="Gene3D" id="1.20.1250.20">
    <property type="entry name" value="MFS general substrate transporter like domains"/>
    <property type="match status" value="1"/>
</dbReference>
<evidence type="ECO:0000256" key="2">
    <source>
        <dbReference type="ARBA" id="ARBA00022692"/>
    </source>
</evidence>
<keyword evidence="2 5" id="KW-0812">Transmembrane</keyword>
<proteinExistence type="predicted"/>
<dbReference type="InterPro" id="IPR020846">
    <property type="entry name" value="MFS_dom"/>
</dbReference>
<name>D1CIN1_THET1</name>
<evidence type="ECO:0000313" key="8">
    <source>
        <dbReference type="Proteomes" id="UP000000323"/>
    </source>
</evidence>
<accession>D1CIN1</accession>
<dbReference type="Proteomes" id="UP000000323">
    <property type="component" value="Chromosome 2"/>
</dbReference>
<feature type="transmembrane region" description="Helical" evidence="5">
    <location>
        <begin position="7"/>
        <end position="25"/>
    </location>
</feature>
<feature type="transmembrane region" description="Helical" evidence="5">
    <location>
        <begin position="261"/>
        <end position="282"/>
    </location>
</feature>
<dbReference type="CDD" id="cd06174">
    <property type="entry name" value="MFS"/>
    <property type="match status" value="1"/>
</dbReference>